<dbReference type="Pfam" id="PF01258">
    <property type="entry name" value="zf-dskA_traR"/>
    <property type="match status" value="1"/>
</dbReference>
<organism evidence="7 8">
    <name type="scientific">Dictyobacter arantiisoli</name>
    <dbReference type="NCBI Taxonomy" id="2014874"/>
    <lineage>
        <taxon>Bacteria</taxon>
        <taxon>Bacillati</taxon>
        <taxon>Chloroflexota</taxon>
        <taxon>Ktedonobacteria</taxon>
        <taxon>Ktedonobacterales</taxon>
        <taxon>Dictyobacteraceae</taxon>
        <taxon>Dictyobacter</taxon>
    </lineage>
</organism>
<feature type="zinc finger region" description="dksA C4-type" evidence="4">
    <location>
        <begin position="92"/>
        <end position="116"/>
    </location>
</feature>
<dbReference type="AlphaFoldDB" id="A0A5A5THG1"/>
<dbReference type="PANTHER" id="PTHR33823:SF4">
    <property type="entry name" value="GENERAL STRESS PROTEIN 16O"/>
    <property type="match status" value="1"/>
</dbReference>
<dbReference type="EMBL" id="BIXY01000083">
    <property type="protein sequence ID" value="GCF10807.1"/>
    <property type="molecule type" value="Genomic_DNA"/>
</dbReference>
<feature type="region of interest" description="Disordered" evidence="5">
    <location>
        <begin position="30"/>
        <end position="50"/>
    </location>
</feature>
<evidence type="ECO:0000256" key="4">
    <source>
        <dbReference type="PROSITE-ProRule" id="PRU00510"/>
    </source>
</evidence>
<gene>
    <name evidence="7" type="ORF">KDI_43710</name>
</gene>
<keyword evidence="1" id="KW-0479">Metal-binding</keyword>
<feature type="compositionally biased region" description="Acidic residues" evidence="5">
    <location>
        <begin position="41"/>
        <end position="50"/>
    </location>
</feature>
<evidence type="ECO:0000256" key="3">
    <source>
        <dbReference type="ARBA" id="ARBA00022833"/>
    </source>
</evidence>
<dbReference type="InterPro" id="IPR037187">
    <property type="entry name" value="DnaK_N"/>
</dbReference>
<reference evidence="7 8" key="1">
    <citation type="submission" date="2019-01" db="EMBL/GenBank/DDBJ databases">
        <title>Draft genome sequence of Dictyobacter sp. Uno17.</title>
        <authorList>
            <person name="Wang C.M."/>
            <person name="Zheng Y."/>
            <person name="Sakai Y."/>
            <person name="Abe K."/>
            <person name="Yokota A."/>
            <person name="Yabe S."/>
        </authorList>
    </citation>
    <scope>NUCLEOTIDE SEQUENCE [LARGE SCALE GENOMIC DNA]</scope>
    <source>
        <strain evidence="7 8">Uno17</strain>
    </source>
</reference>
<evidence type="ECO:0000259" key="6">
    <source>
        <dbReference type="Pfam" id="PF01258"/>
    </source>
</evidence>
<protein>
    <recommendedName>
        <fullName evidence="6">Zinc finger DksA/TraR C4-type domain-containing protein</fullName>
    </recommendedName>
</protein>
<comment type="caution">
    <text evidence="7">The sequence shown here is derived from an EMBL/GenBank/DDBJ whole genome shotgun (WGS) entry which is preliminary data.</text>
</comment>
<evidence type="ECO:0000256" key="1">
    <source>
        <dbReference type="ARBA" id="ARBA00022723"/>
    </source>
</evidence>
<dbReference type="Gene3D" id="1.20.120.910">
    <property type="entry name" value="DksA, coiled-coil domain"/>
    <property type="match status" value="1"/>
</dbReference>
<keyword evidence="2" id="KW-0863">Zinc-finger</keyword>
<keyword evidence="8" id="KW-1185">Reference proteome</keyword>
<evidence type="ECO:0000256" key="2">
    <source>
        <dbReference type="ARBA" id="ARBA00022771"/>
    </source>
</evidence>
<dbReference type="PANTHER" id="PTHR33823">
    <property type="entry name" value="RNA POLYMERASE-BINDING TRANSCRIPTION FACTOR DKSA-RELATED"/>
    <property type="match status" value="1"/>
</dbReference>
<evidence type="ECO:0000313" key="7">
    <source>
        <dbReference type="EMBL" id="GCF10807.1"/>
    </source>
</evidence>
<evidence type="ECO:0000313" key="8">
    <source>
        <dbReference type="Proteomes" id="UP000322530"/>
    </source>
</evidence>
<accession>A0A5A5THG1</accession>
<dbReference type="OrthoDB" id="9811543at2"/>
<evidence type="ECO:0000256" key="5">
    <source>
        <dbReference type="SAM" id="MobiDB-lite"/>
    </source>
</evidence>
<dbReference type="PROSITE" id="PS51128">
    <property type="entry name" value="ZF_DKSA_2"/>
    <property type="match status" value="1"/>
</dbReference>
<dbReference type="Proteomes" id="UP000322530">
    <property type="component" value="Unassembled WGS sequence"/>
</dbReference>
<keyword evidence="3" id="KW-0862">Zinc</keyword>
<dbReference type="InterPro" id="IPR000962">
    <property type="entry name" value="Znf_DskA_TraR"/>
</dbReference>
<proteinExistence type="predicted"/>
<feature type="domain" description="Zinc finger DksA/TraR C4-type" evidence="6">
    <location>
        <begin position="87"/>
        <end position="114"/>
    </location>
</feature>
<sequence length="141" mass="16024">MGMIMAIDVEKMKQRLETLRTELEDSLKQLPIAQPFPDNANAEDDTVGDTEDLAVDSQEMQQEQSIKQDQEYQLSEVKAALQRIQDGTYGRCVVDGAEIPVKRLEAIPWASRCIKDEEAWEQEQLRNAPSLPQDNQGTRFS</sequence>
<dbReference type="SUPFAM" id="SSF57716">
    <property type="entry name" value="Glucocorticoid receptor-like (DNA-binding domain)"/>
    <property type="match status" value="1"/>
</dbReference>
<dbReference type="GO" id="GO:0008270">
    <property type="term" value="F:zinc ion binding"/>
    <property type="evidence" value="ECO:0007669"/>
    <property type="project" value="UniProtKB-KW"/>
</dbReference>
<dbReference type="SUPFAM" id="SSF109635">
    <property type="entry name" value="DnaK suppressor protein DksA, alpha-hairpin domain"/>
    <property type="match status" value="1"/>
</dbReference>
<name>A0A5A5THG1_9CHLR</name>